<dbReference type="PROSITE" id="PS50088">
    <property type="entry name" value="ANK_REPEAT"/>
    <property type="match status" value="1"/>
</dbReference>
<proteinExistence type="predicted"/>
<dbReference type="InterPro" id="IPR002110">
    <property type="entry name" value="Ankyrin_rpt"/>
</dbReference>
<evidence type="ECO:0000313" key="2">
    <source>
        <dbReference type="EMBL" id="GAA2374749.1"/>
    </source>
</evidence>
<dbReference type="InterPro" id="IPR036770">
    <property type="entry name" value="Ankyrin_rpt-contain_sf"/>
</dbReference>
<reference evidence="3" key="1">
    <citation type="journal article" date="2019" name="Int. J. Syst. Evol. Microbiol.">
        <title>The Global Catalogue of Microorganisms (GCM) 10K type strain sequencing project: providing services to taxonomists for standard genome sequencing and annotation.</title>
        <authorList>
            <consortium name="The Broad Institute Genomics Platform"/>
            <consortium name="The Broad Institute Genome Sequencing Center for Infectious Disease"/>
            <person name="Wu L."/>
            <person name="Ma J."/>
        </authorList>
    </citation>
    <scope>NUCLEOTIDE SEQUENCE [LARGE SCALE GENOMIC DNA]</scope>
    <source>
        <strain evidence="3">JCM 3272</strain>
    </source>
</reference>
<dbReference type="RefSeq" id="WP_344617664.1">
    <property type="nucleotide sequence ID" value="NZ_BAAARV010000076.1"/>
</dbReference>
<organism evidence="2 3">
    <name type="scientific">Dactylosporangium salmoneum</name>
    <dbReference type="NCBI Taxonomy" id="53361"/>
    <lineage>
        <taxon>Bacteria</taxon>
        <taxon>Bacillati</taxon>
        <taxon>Actinomycetota</taxon>
        <taxon>Actinomycetes</taxon>
        <taxon>Micromonosporales</taxon>
        <taxon>Micromonosporaceae</taxon>
        <taxon>Dactylosporangium</taxon>
    </lineage>
</organism>
<evidence type="ECO:0000313" key="3">
    <source>
        <dbReference type="Proteomes" id="UP001501444"/>
    </source>
</evidence>
<gene>
    <name evidence="2" type="ORF">GCM10010170_078030</name>
</gene>
<evidence type="ECO:0008006" key="4">
    <source>
        <dbReference type="Google" id="ProtNLM"/>
    </source>
</evidence>
<sequence>MEDAGSIPAGLPFLERDLPQWRRIRAGMPGPELVAAAADRRAAGDWRGAAALLPVSVDVDLAAVRARYGAEAADALEDDLHHLCLDLLWWHLPRHRGGMTTLQAQVTAVLAPPSGADTAPLIRVRLPRSPTGPQRLELDVRGFAELEYERWYLAPRYTWDVRHTDELSSAWISPQVYAMLSAGEHERAWRECGIVIPEGEEIELQRPTAAPTSPVGVAEQARAAGAAFGVRRVATLFGAYINLDLPDLTAEASYPGEWMEVPVRIPTGTVPPDLALLSAGLMTPADLHPLIRSALFGDLSREPVLSDSAPRSGYFRVRCGADWHQLSIAKGALRLHDHNETEQRREAALRSLGGQSGGCYATEAAWRTGGGRLPRALREHRRAVVERLQHGDTPYLLEGLAAGTIDPRMRAGNGWTLLHMVMWLDWEQALGPVLATGLPIDVPDRIGRTPLYVGVINGADPGLLRRLVAAGANPRAATVHGTTPQHIAGRSRDLQFLLEEQ</sequence>
<evidence type="ECO:0000256" key="1">
    <source>
        <dbReference type="PROSITE-ProRule" id="PRU00023"/>
    </source>
</evidence>
<keyword evidence="3" id="KW-1185">Reference proteome</keyword>
<protein>
    <recommendedName>
        <fullName evidence="4">Ankyrin repeat domain-containing protein</fullName>
    </recommendedName>
</protein>
<dbReference type="SUPFAM" id="SSF48403">
    <property type="entry name" value="Ankyrin repeat"/>
    <property type="match status" value="1"/>
</dbReference>
<accession>A0ABP5UAQ2</accession>
<dbReference type="Gene3D" id="1.25.40.20">
    <property type="entry name" value="Ankyrin repeat-containing domain"/>
    <property type="match status" value="1"/>
</dbReference>
<name>A0ABP5UAQ2_9ACTN</name>
<comment type="caution">
    <text evidence="2">The sequence shown here is derived from an EMBL/GenBank/DDBJ whole genome shotgun (WGS) entry which is preliminary data.</text>
</comment>
<keyword evidence="1" id="KW-0040">ANK repeat</keyword>
<dbReference type="EMBL" id="BAAARV010000076">
    <property type="protein sequence ID" value="GAA2374749.1"/>
    <property type="molecule type" value="Genomic_DNA"/>
</dbReference>
<feature type="repeat" description="ANK" evidence="1">
    <location>
        <begin position="446"/>
        <end position="479"/>
    </location>
</feature>
<dbReference type="Proteomes" id="UP001501444">
    <property type="component" value="Unassembled WGS sequence"/>
</dbReference>